<dbReference type="Proteomes" id="UP001231058">
    <property type="component" value="Segment"/>
</dbReference>
<evidence type="ECO:0000256" key="4">
    <source>
        <dbReference type="ARBA" id="ARBA00022562"/>
    </source>
</evidence>
<evidence type="ECO:0000256" key="8">
    <source>
        <dbReference type="ARBA" id="ARBA00022806"/>
    </source>
</evidence>
<name>A0A2S1ZRV8_9PAPI</name>
<dbReference type="Pfam" id="PF20450">
    <property type="entry name" value="PPV_E1_DBD"/>
    <property type="match status" value="1"/>
</dbReference>
<dbReference type="SUPFAM" id="SSF55464">
    <property type="entry name" value="Origin of replication-binding domain, RBD-like"/>
    <property type="match status" value="1"/>
</dbReference>
<comment type="catalytic activity">
    <reaction evidence="13 15 16">
        <text>ATP + H2O = ADP + phosphate + H(+)</text>
        <dbReference type="Rhea" id="RHEA:13065"/>
        <dbReference type="ChEBI" id="CHEBI:15377"/>
        <dbReference type="ChEBI" id="CHEBI:15378"/>
        <dbReference type="ChEBI" id="CHEBI:30616"/>
        <dbReference type="ChEBI" id="CHEBI:43474"/>
        <dbReference type="ChEBI" id="CHEBI:456216"/>
        <dbReference type="EC" id="5.6.2.4"/>
    </reaction>
</comment>
<dbReference type="GO" id="GO:0043138">
    <property type="term" value="F:3'-5' DNA helicase activity"/>
    <property type="evidence" value="ECO:0007669"/>
    <property type="project" value="UniProtKB-UniRule"/>
</dbReference>
<keyword evidence="7 15" id="KW-0378">Hydrolase</keyword>
<protein>
    <recommendedName>
        <fullName evidence="15 16">Replication protein E1</fullName>
        <ecNumber evidence="15 16">5.6.2.4</ecNumber>
    </recommendedName>
    <alternativeName>
        <fullName evidence="15">ATP-dependent helicase E1</fullName>
    </alternativeName>
    <alternativeName>
        <fullName evidence="15">DNA 3'-5' helicase E1</fullName>
    </alternativeName>
</protein>
<reference evidence="19" key="1">
    <citation type="submission" date="2018-04" db="EMBL/GenBank/DDBJ databases">
        <title>Complete Genome Sequences Of Four Novel Human Gammapapillomaviruses Isolated from Penile Swabs in Cape Town, South Africa.</title>
        <authorList>
            <person name="Murahwa A.T."/>
            <person name="Meiring T.L."/>
            <person name="Mbulawa Z.Z.A."/>
            <person name="Williamson A.-L."/>
        </authorList>
    </citation>
    <scope>NUCLEOTIDE SEQUENCE</scope>
    <source>
        <strain evidence="19">CT08</strain>
    </source>
</reference>
<comment type="similarity">
    <text evidence="15 16">Belongs to the papillomaviridae E1 protein family.</text>
</comment>
<dbReference type="InterPro" id="IPR027417">
    <property type="entry name" value="P-loop_NTPase"/>
</dbReference>
<evidence type="ECO:0000256" key="13">
    <source>
        <dbReference type="ARBA" id="ARBA00048988"/>
    </source>
</evidence>
<dbReference type="GO" id="GO:0006260">
    <property type="term" value="P:DNA replication"/>
    <property type="evidence" value="ECO:0007669"/>
    <property type="project" value="UniProtKB-UniRule"/>
</dbReference>
<keyword evidence="3 15" id="KW-0597">Phosphoprotein</keyword>
<keyword evidence="5 15" id="KW-0235">DNA replication</keyword>
<evidence type="ECO:0000256" key="17">
    <source>
        <dbReference type="SAM" id="MobiDB-lite"/>
    </source>
</evidence>
<evidence type="ECO:0000256" key="7">
    <source>
        <dbReference type="ARBA" id="ARBA00022801"/>
    </source>
</evidence>
<gene>
    <name evidence="15 19" type="primary">E1</name>
</gene>
<keyword evidence="8 15" id="KW-0347">Helicase</keyword>
<dbReference type="InterPro" id="IPR046935">
    <property type="entry name" value="PPV_E1_DBD_sf"/>
</dbReference>
<dbReference type="SUPFAM" id="SSF52540">
    <property type="entry name" value="P-loop containing nucleoside triphosphate hydrolases"/>
    <property type="match status" value="1"/>
</dbReference>
<feature type="compositionally biased region" description="Low complexity" evidence="17">
    <location>
        <begin position="140"/>
        <end position="150"/>
    </location>
</feature>
<dbReference type="EMBL" id="MH172377">
    <property type="protein sequence ID" value="AWK28202.1"/>
    <property type="molecule type" value="Genomic_DNA"/>
</dbReference>
<comment type="subunit">
    <text evidence="15">Can form hexamers. Interacts with E2 protein; this interaction increases E1 DNA binding specificity. Interacts with host DNA polymerase subunit POLA2. Interacts with host single stranded DNA-binding protein RPA1. Interacts with host TOP1; this interaction stimulates the enzymatic activity of TOP1.</text>
</comment>
<dbReference type="InterPro" id="IPR014000">
    <property type="entry name" value="PPV_DNA_helicase_E1_N"/>
</dbReference>
<evidence type="ECO:0000256" key="10">
    <source>
        <dbReference type="ARBA" id="ARBA00023125"/>
    </source>
</evidence>
<comment type="subcellular location">
    <subcellularLocation>
        <location evidence="1 15">Host nucleus</location>
    </subcellularLocation>
</comment>
<dbReference type="Gene3D" id="1.10.10.510">
    <property type="entry name" value="Zinc finger, large T-antigen D1 domain"/>
    <property type="match status" value="1"/>
</dbReference>
<sequence length="602" mass="68396">MAEANKGTDEFDSLEGTSDWYVVREAECIDSLNTLDELFEESTDGSVISNLIDDSGLDEVDQGNTLSLYNQQITDACDNAIRELKRKYVKSPEHGVAALSPKLQAVTISPRRQSKRKLFEDSGVVEDEAPNTLTQVDLNSDSSGKDGASASETVLQGNNRALNLAKFKRHYGISFCELTRSFRSNKSCSDNWVIYVHSAAEEVLESSKLILQQHCVFVQVILQDFCGLYLVEFKTAKSRETVVNLYCTMLNVQEFQVLCEPPKNRNVAAALFFYKKSINKKNFIYGEFPEWLAKQVLVEHQTAVADAFELSVMVQWAYDNDYVEEHVIAYKYAELAMEDKNAAAFLKSNNQVKFVKDCCAMVKMYKRHEMREMSMSAWIWKCCKEHKEDGDWKTVLQFLKYQGVNVVAFLGALRTFLKAVPKKNCMVFWGPPNTGKSYFVYSLLKFLKGKVVSIMNRSSQFWLQPLLETKIGLLDDVTYPAWQFIDINMRNGLDGNSISVDAKHRAPIQFRLPPLFVTTNVNVEAEQSLMYLHSRLVCFHFPNVMPVHTNGDPIYPLTDVTWTCFFRKLYKQLDLTPPEEEGDGHDAERAFCCTAGSSNGTV</sequence>
<accession>A0A2S1ZRV8</accession>
<evidence type="ECO:0000256" key="2">
    <source>
        <dbReference type="ARBA" id="ARBA00022518"/>
    </source>
</evidence>
<dbReference type="GO" id="GO:0042025">
    <property type="term" value="C:host cell nucleus"/>
    <property type="evidence" value="ECO:0007669"/>
    <property type="project" value="UniProtKB-SubCell"/>
</dbReference>
<dbReference type="Gene3D" id="3.40.1310.10">
    <property type="match status" value="1"/>
</dbReference>
<feature type="short sequence motif" description="Nuclear localization signal" evidence="15">
    <location>
        <begin position="85"/>
        <end position="87"/>
    </location>
</feature>
<evidence type="ECO:0000256" key="16">
    <source>
        <dbReference type="PIRNR" id="PIRNR003383"/>
    </source>
</evidence>
<keyword evidence="9 15" id="KW-0067">ATP-binding</keyword>
<dbReference type="PROSITE" id="PS51206">
    <property type="entry name" value="SF3_HELICASE_1"/>
    <property type="match status" value="1"/>
</dbReference>
<feature type="binding site" evidence="15">
    <location>
        <begin position="430"/>
        <end position="437"/>
    </location>
    <ligand>
        <name>ATP</name>
        <dbReference type="ChEBI" id="CHEBI:30616"/>
    </ligand>
</feature>
<feature type="modified residue" description="Phosphoserine; by host" evidence="15">
    <location>
        <position position="91"/>
    </location>
</feature>
<evidence type="ECO:0000313" key="20">
    <source>
        <dbReference type="Proteomes" id="UP001231058"/>
    </source>
</evidence>
<dbReference type="InterPro" id="IPR014015">
    <property type="entry name" value="Helicase_SF3_DNA-vir"/>
</dbReference>
<evidence type="ECO:0000256" key="14">
    <source>
        <dbReference type="ARBA" id="ARBA00093297"/>
    </source>
</evidence>
<dbReference type="HAMAP" id="MF_04000">
    <property type="entry name" value="PPV_E1"/>
    <property type="match status" value="1"/>
</dbReference>
<dbReference type="InterPro" id="IPR001177">
    <property type="entry name" value="PPV_DNA_helicase_E1_C"/>
</dbReference>
<keyword evidence="10 15" id="KW-0238">DNA-binding</keyword>
<comment type="function">
    <text evidence="14 15">ATP-dependent DNA 3'-5' helicase required for initiation of viral DNA replication. It forms a complex with the viral E2 protein. The E1-E2 complex binds to the replication origin which contains binding sites for both proteins. During the initial step, a dimer of E1 interacts with a dimer of protein E2 leading to a complex that binds the viral origin of replication with high specificity. Then, a second dimer of E1 displaces the E2 dimer in an ATP-dependent manner to form the E1 tetramer. Following this, two E1 monomers are added to each half of the site, which results in the formation of two E1 trimers on the viral ori. Subsequently, two hexamers will be created. The double hexamer acts as a bi-directional helicase machinery and unwinds the viral DNA and then recruits the host DNA polymerase to start replication.</text>
</comment>
<dbReference type="InterPro" id="IPR016393">
    <property type="entry name" value="Rep_E1_papillomaV"/>
</dbReference>
<evidence type="ECO:0000256" key="12">
    <source>
        <dbReference type="ARBA" id="ARBA00034617"/>
    </source>
</evidence>
<comment type="caution">
    <text evidence="15">Lacks conserved residue(s) required for the propagation of feature annotation.</text>
</comment>
<comment type="PTM">
    <text evidence="15">Phosphorylated.</text>
</comment>
<dbReference type="EC" id="5.6.2.4" evidence="15 16"/>
<keyword evidence="4 15" id="KW-1048">Host nucleus</keyword>
<organism evidence="19 20">
    <name type="scientific">Human papillomavirus type 220</name>
    <dbReference type="NCBI Taxonomy" id="2200957"/>
    <lineage>
        <taxon>Viruses</taxon>
        <taxon>Monodnaviria</taxon>
        <taxon>Shotokuvirae</taxon>
        <taxon>Cossaviricota</taxon>
        <taxon>Papovaviricetes</taxon>
        <taxon>Zurhausenvirales</taxon>
        <taxon>Papillomaviridae</taxon>
    </lineage>
</organism>
<evidence type="ECO:0000256" key="3">
    <source>
        <dbReference type="ARBA" id="ARBA00022553"/>
    </source>
</evidence>
<proteinExistence type="inferred from homology"/>
<evidence type="ECO:0000256" key="9">
    <source>
        <dbReference type="ARBA" id="ARBA00022840"/>
    </source>
</evidence>
<comment type="function">
    <text evidence="16">ATP-dependent DNA helicase required for initiation of viral DNA replication. It forms a complex with the viral E2 protein. The E1-E2 complex binds to the replication origin which contains binding sites for both proteins.</text>
</comment>
<evidence type="ECO:0000256" key="6">
    <source>
        <dbReference type="ARBA" id="ARBA00022741"/>
    </source>
</evidence>
<feature type="short sequence motif" description="Nuclear export signal" evidence="15">
    <location>
        <begin position="99"/>
        <end position="108"/>
    </location>
</feature>
<dbReference type="Pfam" id="PF00519">
    <property type="entry name" value="PPV_E1_C"/>
    <property type="match status" value="1"/>
</dbReference>
<keyword evidence="6 15" id="KW-0547">Nucleotide-binding</keyword>
<dbReference type="InterPro" id="IPR046832">
    <property type="entry name" value="PPV_E1_DBD"/>
</dbReference>
<evidence type="ECO:0000256" key="1">
    <source>
        <dbReference type="ARBA" id="ARBA00004147"/>
    </source>
</evidence>
<dbReference type="InterPro" id="IPR037102">
    <property type="entry name" value="Znf_lg_T-Ag_D1_dom_sf"/>
</dbReference>
<evidence type="ECO:0000313" key="19">
    <source>
        <dbReference type="EMBL" id="AWK28202.1"/>
    </source>
</evidence>
<keyword evidence="2 15" id="KW-0244">Early protein</keyword>
<keyword evidence="11 15" id="KW-0413">Isomerase</keyword>
<evidence type="ECO:0000259" key="18">
    <source>
        <dbReference type="PROSITE" id="PS51206"/>
    </source>
</evidence>
<comment type="catalytic activity">
    <reaction evidence="12 15">
        <text>Couples ATP hydrolysis with the unwinding of duplex DNA by translocating in the 3'-5' direction.</text>
        <dbReference type="EC" id="5.6.2.4"/>
    </reaction>
</comment>
<evidence type="ECO:0000256" key="11">
    <source>
        <dbReference type="ARBA" id="ARBA00023235"/>
    </source>
</evidence>
<evidence type="ECO:0000256" key="5">
    <source>
        <dbReference type="ARBA" id="ARBA00022705"/>
    </source>
</evidence>
<dbReference type="GO" id="GO:0003677">
    <property type="term" value="F:DNA binding"/>
    <property type="evidence" value="ECO:0007669"/>
    <property type="project" value="UniProtKB-UniRule"/>
</dbReference>
<feature type="modified residue" description="Phosphoserine; by host" evidence="15">
    <location>
        <position position="100"/>
    </location>
</feature>
<feature type="region of interest" description="Disordered" evidence="17">
    <location>
        <begin position="130"/>
        <end position="150"/>
    </location>
</feature>
<feature type="domain" description="SF3 helicase" evidence="18">
    <location>
        <begin position="390"/>
        <end position="554"/>
    </location>
</feature>
<dbReference type="Pfam" id="PF00524">
    <property type="entry name" value="PPV_E1_N"/>
    <property type="match status" value="1"/>
</dbReference>
<dbReference type="GO" id="GO:0016887">
    <property type="term" value="F:ATP hydrolysis activity"/>
    <property type="evidence" value="ECO:0007669"/>
    <property type="project" value="RHEA"/>
</dbReference>
<evidence type="ECO:0000256" key="15">
    <source>
        <dbReference type="HAMAP-Rule" id="MF_04000"/>
    </source>
</evidence>
<dbReference type="GO" id="GO:0005524">
    <property type="term" value="F:ATP binding"/>
    <property type="evidence" value="ECO:0007669"/>
    <property type="project" value="UniProtKB-UniRule"/>
</dbReference>
<dbReference type="Gene3D" id="3.40.50.300">
    <property type="entry name" value="P-loop containing nucleotide triphosphate hydrolases"/>
    <property type="match status" value="1"/>
</dbReference>
<dbReference type="PIRSF" id="PIRSF003383">
    <property type="entry name" value="Rep_E1_papillomaV"/>
    <property type="match status" value="1"/>
</dbReference>